<dbReference type="EC" id="4.2.3.-" evidence="4"/>
<dbReference type="SUPFAM" id="SSF48576">
    <property type="entry name" value="Terpenoid synthases"/>
    <property type="match status" value="1"/>
</dbReference>
<evidence type="ECO:0000256" key="1">
    <source>
        <dbReference type="ARBA" id="ARBA00001946"/>
    </source>
</evidence>
<dbReference type="PANTHER" id="PTHR35201:SF4">
    <property type="entry name" value="BETA-PINACENE SYNTHASE-RELATED"/>
    <property type="match status" value="1"/>
</dbReference>
<dbReference type="EMBL" id="VXIS01000350">
    <property type="protein sequence ID" value="KAA8894292.1"/>
    <property type="molecule type" value="Genomic_DNA"/>
</dbReference>
<dbReference type="InterPro" id="IPR008949">
    <property type="entry name" value="Isoprenoid_synthase_dom_sf"/>
</dbReference>
<name>A0A5J5EF70_9PEZI</name>
<reference evidence="5 6" key="1">
    <citation type="submission" date="2019-09" db="EMBL/GenBank/DDBJ databases">
        <title>Draft genome of the ectomycorrhizal ascomycete Sphaerosporella brunnea.</title>
        <authorList>
            <consortium name="DOE Joint Genome Institute"/>
            <person name="Benucci G.M."/>
            <person name="Marozzi G."/>
            <person name="Antonielli L."/>
            <person name="Sanchez S."/>
            <person name="Marco P."/>
            <person name="Wang X."/>
            <person name="Falini L.B."/>
            <person name="Barry K."/>
            <person name="Haridas S."/>
            <person name="Lipzen A."/>
            <person name="Labutti K."/>
            <person name="Grigoriev I.V."/>
            <person name="Murat C."/>
            <person name="Martin F."/>
            <person name="Albertini E."/>
            <person name="Donnini D."/>
            <person name="Bonito G."/>
        </authorList>
    </citation>
    <scope>NUCLEOTIDE SEQUENCE [LARGE SCALE GENOMIC DNA]</scope>
    <source>
        <strain evidence="5 6">Sb_GMNB300</strain>
    </source>
</reference>
<evidence type="ECO:0000313" key="6">
    <source>
        <dbReference type="Proteomes" id="UP000326924"/>
    </source>
</evidence>
<sequence>MTIGTPQQKALSLVRGKKLLLPNLYEALPGWRYETSRDCSERVNDAVEAWIQSWTTNESTHAKARAGKPGLLAKCMYPDADEEMIADMACYLAWIFEWDDNFDLTTDIHGPKRLQEETKRHIESILNKEPILAPGTLQPITNGLTRIVSKIANKCPLGPRKRFLHEIGEYIDSVTAWAERQNGSMPTLAEQCANRRLTVGVRPSIELIEYCYGLDIPQAIIEHDAVQEIMERTTEIVMLSNDIVSLGPEMASGQVGNIISVLAYQDGMSAQGAMDRAVDLIRKAHTAFEEAERCLPLPSGNTELDASVQRLVLGCKDICTGSINWSYNCSRYFGENPVRESGKVVIQL</sequence>
<evidence type="ECO:0000256" key="2">
    <source>
        <dbReference type="ARBA" id="ARBA00006333"/>
    </source>
</evidence>
<evidence type="ECO:0000256" key="3">
    <source>
        <dbReference type="ARBA" id="ARBA00022842"/>
    </source>
</evidence>
<dbReference type="PANTHER" id="PTHR35201">
    <property type="entry name" value="TERPENE SYNTHASE"/>
    <property type="match status" value="1"/>
</dbReference>
<dbReference type="InParanoid" id="A0A5J5EF70"/>
<keyword evidence="4" id="KW-0456">Lyase</keyword>
<proteinExistence type="inferred from homology"/>
<dbReference type="GO" id="GO:0010333">
    <property type="term" value="F:terpene synthase activity"/>
    <property type="evidence" value="ECO:0007669"/>
    <property type="project" value="InterPro"/>
</dbReference>
<organism evidence="5 6">
    <name type="scientific">Sphaerosporella brunnea</name>
    <dbReference type="NCBI Taxonomy" id="1250544"/>
    <lineage>
        <taxon>Eukaryota</taxon>
        <taxon>Fungi</taxon>
        <taxon>Dikarya</taxon>
        <taxon>Ascomycota</taxon>
        <taxon>Pezizomycotina</taxon>
        <taxon>Pezizomycetes</taxon>
        <taxon>Pezizales</taxon>
        <taxon>Pyronemataceae</taxon>
        <taxon>Sphaerosporella</taxon>
    </lineage>
</organism>
<dbReference type="GO" id="GO:0046872">
    <property type="term" value="F:metal ion binding"/>
    <property type="evidence" value="ECO:0007669"/>
    <property type="project" value="UniProtKB-KW"/>
</dbReference>
<comment type="similarity">
    <text evidence="2 4">Belongs to the terpene synthase family.</text>
</comment>
<dbReference type="Pfam" id="PF19086">
    <property type="entry name" value="Terpene_syn_C_2"/>
    <property type="match status" value="1"/>
</dbReference>
<dbReference type="InterPro" id="IPR034686">
    <property type="entry name" value="Terpene_cyclase-like_2"/>
</dbReference>
<keyword evidence="3 4" id="KW-0460">Magnesium</keyword>
<accession>A0A5J5EF70</accession>
<dbReference type="Gene3D" id="1.10.600.10">
    <property type="entry name" value="Farnesyl Diphosphate Synthase"/>
    <property type="match status" value="1"/>
</dbReference>
<evidence type="ECO:0000256" key="4">
    <source>
        <dbReference type="RuleBase" id="RU366034"/>
    </source>
</evidence>
<dbReference type="GO" id="GO:0008299">
    <property type="term" value="P:isoprenoid biosynthetic process"/>
    <property type="evidence" value="ECO:0007669"/>
    <property type="project" value="UniProtKB-ARBA"/>
</dbReference>
<dbReference type="AlphaFoldDB" id="A0A5J5EF70"/>
<dbReference type="SFLD" id="SFLDG01020">
    <property type="entry name" value="Terpene_Cyclase_Like_2"/>
    <property type="match status" value="1"/>
</dbReference>
<evidence type="ECO:0000313" key="5">
    <source>
        <dbReference type="EMBL" id="KAA8894292.1"/>
    </source>
</evidence>
<dbReference type="SFLD" id="SFLDS00005">
    <property type="entry name" value="Isoprenoid_Synthase_Type_I"/>
    <property type="match status" value="1"/>
</dbReference>
<comment type="caution">
    <text evidence="5">The sequence shown here is derived from an EMBL/GenBank/DDBJ whole genome shotgun (WGS) entry which is preliminary data.</text>
</comment>
<dbReference type="Proteomes" id="UP000326924">
    <property type="component" value="Unassembled WGS sequence"/>
</dbReference>
<keyword evidence="4" id="KW-0479">Metal-binding</keyword>
<dbReference type="OrthoDB" id="2861623at2759"/>
<gene>
    <name evidence="5" type="ORF">FN846DRAFT_923077</name>
</gene>
<comment type="cofactor">
    <cofactor evidence="1 4">
        <name>Mg(2+)</name>
        <dbReference type="ChEBI" id="CHEBI:18420"/>
    </cofactor>
</comment>
<protein>
    <recommendedName>
        <fullName evidence="4">Terpene synthase</fullName>
        <ecNumber evidence="4">4.2.3.-</ecNumber>
    </recommendedName>
</protein>
<keyword evidence="6" id="KW-1185">Reference proteome</keyword>